<feature type="transmembrane region" description="Helical" evidence="1">
    <location>
        <begin position="82"/>
        <end position="103"/>
    </location>
</feature>
<protein>
    <submittedName>
        <fullName evidence="3">JM50</fullName>
    </submittedName>
</protein>
<organism evidence="3 4">
    <name type="scientific">Macaca fuscata rhadinovirus</name>
    <dbReference type="NCBI Taxonomy" id="272551"/>
    <lineage>
        <taxon>Viruses</taxon>
        <taxon>Duplodnaviria</taxon>
        <taxon>Heunggongvirae</taxon>
        <taxon>Peploviricota</taxon>
        <taxon>Herviviricetes</taxon>
        <taxon>Herpesvirales</taxon>
        <taxon>Orthoherpesviridae</taxon>
        <taxon>Gammaherpesvirinae</taxon>
        <taxon>Rhadinovirus</taxon>
        <taxon>Rhadinovirus macacinegamma11</taxon>
        <taxon>macacine gammaherpesvirus 11</taxon>
    </lineage>
</organism>
<dbReference type="KEGG" id="vg:3416576"/>
<evidence type="ECO:0000313" key="3">
    <source>
        <dbReference type="EMBL" id="AEW87745.1"/>
    </source>
</evidence>
<evidence type="ECO:0000256" key="1">
    <source>
        <dbReference type="SAM" id="Phobius"/>
    </source>
</evidence>
<dbReference type="RefSeq" id="YP_238353.1">
    <property type="nucleotide sequence ID" value="NC_007016.1"/>
</dbReference>
<dbReference type="EMBL" id="JN885136">
    <property type="protein sequence ID" value="AEW87575.1"/>
    <property type="molecule type" value="Genomic_DNA"/>
</dbReference>
<accession>G9JMM8</accession>
<reference evidence="4 5" key="1">
    <citation type="journal article" date="2013" name="J. Virol.">
        <title>Genomic characterization of Japanese macaque rhadinovirus, a novel herpesvirus isolated from a nonhuman primate with a spontaneous inflammatory demyelinating disease.</title>
        <authorList>
            <person name="Estep R.D."/>
            <person name="Hansen S.G."/>
            <person name="Rogers K.S."/>
            <person name="Axthelm M.K."/>
            <person name="Wong S.W."/>
        </authorList>
    </citation>
    <scope>NUCLEOTIDE SEQUENCE [LARGE SCALE GENOMIC DNA]</scope>
    <source>
        <strain evidence="3">12E2</strain>
        <strain evidence="2">3A1</strain>
    </source>
</reference>
<keyword evidence="1" id="KW-1133">Transmembrane helix</keyword>
<keyword evidence="1" id="KW-0812">Transmembrane</keyword>
<name>G9JMM8_9GAMA</name>
<dbReference type="Proteomes" id="UP000133219">
    <property type="component" value="Segment"/>
</dbReference>
<dbReference type="Pfam" id="PF25730">
    <property type="entry name" value="Herpes_BDLF2"/>
    <property type="match status" value="1"/>
</dbReference>
<dbReference type="GeneID" id="3416576"/>
<dbReference type="EMBL" id="JN885137">
    <property type="protein sequence ID" value="AEW87745.1"/>
    <property type="molecule type" value="Genomic_DNA"/>
</dbReference>
<proteinExistence type="predicted"/>
<evidence type="ECO:0000313" key="5">
    <source>
        <dbReference type="Proteomes" id="UP000133219"/>
    </source>
</evidence>
<keyword evidence="1" id="KW-0472">Membrane</keyword>
<sequence>MSIPKIMTVSRDNEGTVCEVAVDNGRHRAMIYYPKITNSSNERAAQRADVVKEAFDTETPVDIVKQIVNEGLAISKRNCVRLALYLYFYLQYVCFAILITWQLNPHIDPPGLVFAVNPMGPKHVSKLPHPAIVAVGCGTDAICKNCSVPDIKTELGVVYHNGSSDSGQSAHYGLALLKAAWLVMGNVCPEPVVRQGAELLGPWNRTAWLDFKSAMAATTFCGSRGVLWSPIHEKNLCRPTWNDVINTSSFFTNESLCPNVPGVSEIVIVLNGDA</sequence>
<evidence type="ECO:0000313" key="4">
    <source>
        <dbReference type="Proteomes" id="UP000124292"/>
    </source>
</evidence>
<gene>
    <name evidence="3" type="ORF">JM50</name>
</gene>
<evidence type="ECO:0000313" key="2">
    <source>
        <dbReference type="EMBL" id="AEW87575.1"/>
    </source>
</evidence>
<dbReference type="InterPro" id="IPR057861">
    <property type="entry name" value="BDLF2/ORF27-like"/>
</dbReference>
<dbReference type="Proteomes" id="UP000124292">
    <property type="component" value="Genome"/>
</dbReference>